<dbReference type="PROSITE" id="PS00092">
    <property type="entry name" value="N6_MTASE"/>
    <property type="match status" value="1"/>
</dbReference>
<dbReference type="InterPro" id="IPR011856">
    <property type="entry name" value="tRNA_endonuc-like_dom_sf"/>
</dbReference>
<feature type="domain" description="Restriction endonuclease type IV Mrr" evidence="6">
    <location>
        <begin position="300"/>
        <end position="389"/>
    </location>
</feature>
<dbReference type="GO" id="GO:0004519">
    <property type="term" value="F:endonuclease activity"/>
    <property type="evidence" value="ECO:0007669"/>
    <property type="project" value="InterPro"/>
</dbReference>
<feature type="non-terminal residue" evidence="7">
    <location>
        <position position="1"/>
    </location>
</feature>
<dbReference type="InterPro" id="IPR029063">
    <property type="entry name" value="SAM-dependent_MTases_sf"/>
</dbReference>
<comment type="similarity">
    <text evidence="1">Belongs to the N(4)/N(6)-methyltransferase family.</text>
</comment>
<dbReference type="Gene3D" id="3.40.50.150">
    <property type="entry name" value="Vaccinia Virus protein VP39"/>
    <property type="match status" value="1"/>
</dbReference>
<dbReference type="InterPro" id="IPR002295">
    <property type="entry name" value="N4/N6-MTase_EcoPI_Mod-like"/>
</dbReference>
<sequence length="413" mass="47809">NLKVLKAFPDECVDLIYIDPPFFSGKNYDLVFGDKYAIRAFQDTFEGKKETYYSFMEDRIRHLHRILKSTGSFYLHCDYHANYILREICNKIFCGGKYSDKNFKSEIIWTYRRLPAKFSGFQRMHDTIYLYNKSKNVIWNQLYDELSESTKKAFGGKEVITTLTQEGKKRVRATDSVSKGVPMRDWWYIKPVHGQSKENLRYPTQKPEALLERIIKTSSNEEDIVGDFFCGCGTTLAVAERLNRQWIGVDVSPIGCTVMSKRIGYKLKNVQGMKYSLEQAKNLDWMDFQKWTVKAIDGIPLTKKGADKGIDGWQNNNKFNESVPIQVKQQTIGKIGEGVVRDFSTVIELEKKKGGFIIGFDITKPAKIKIIEIKRKTGRDIIFISFDDLFSREILLRKGAIKPTMLERHLKVE</sequence>
<dbReference type="GO" id="GO:0008170">
    <property type="term" value="F:N-methyltransferase activity"/>
    <property type="evidence" value="ECO:0007669"/>
    <property type="project" value="InterPro"/>
</dbReference>
<dbReference type="InterPro" id="IPR002941">
    <property type="entry name" value="DNA_methylase_N4/N6"/>
</dbReference>
<evidence type="ECO:0000259" key="6">
    <source>
        <dbReference type="Pfam" id="PF04471"/>
    </source>
</evidence>
<dbReference type="InterPro" id="IPR002052">
    <property type="entry name" value="DNA_methylase_N6_adenine_CS"/>
</dbReference>
<evidence type="ECO:0000256" key="1">
    <source>
        <dbReference type="ARBA" id="ARBA00006594"/>
    </source>
</evidence>
<dbReference type="EMBL" id="LAZR01006307">
    <property type="protein sequence ID" value="KKM93123.1"/>
    <property type="molecule type" value="Genomic_DNA"/>
</dbReference>
<keyword evidence="2" id="KW-0489">Methyltransferase</keyword>
<reference evidence="7" key="1">
    <citation type="journal article" date="2015" name="Nature">
        <title>Complex archaea that bridge the gap between prokaryotes and eukaryotes.</title>
        <authorList>
            <person name="Spang A."/>
            <person name="Saw J.H."/>
            <person name="Jorgensen S.L."/>
            <person name="Zaremba-Niedzwiedzka K."/>
            <person name="Martijn J."/>
            <person name="Lind A.E."/>
            <person name="van Eijk R."/>
            <person name="Schleper C."/>
            <person name="Guy L."/>
            <person name="Ettema T.J."/>
        </authorList>
    </citation>
    <scope>NUCLEOTIDE SEQUENCE</scope>
</reference>
<dbReference type="GO" id="GO:0003677">
    <property type="term" value="F:DNA binding"/>
    <property type="evidence" value="ECO:0007669"/>
    <property type="project" value="InterPro"/>
</dbReference>
<dbReference type="PRINTS" id="PR00506">
    <property type="entry name" value="D21N6MTFRASE"/>
</dbReference>
<comment type="caution">
    <text evidence="7">The sequence shown here is derived from an EMBL/GenBank/DDBJ whole genome shotgun (WGS) entry which is preliminary data.</text>
</comment>
<dbReference type="SUPFAM" id="SSF53335">
    <property type="entry name" value="S-adenosyl-L-methionine-dependent methyltransferases"/>
    <property type="match status" value="1"/>
</dbReference>
<gene>
    <name evidence="7" type="ORF">LCGC14_1211500</name>
</gene>
<protein>
    <recommendedName>
        <fullName evidence="8">DNA methylase N-4/N-6 domain-containing protein</fullName>
    </recommendedName>
</protein>
<accession>A0A0F9LI69</accession>
<evidence type="ECO:0000313" key="7">
    <source>
        <dbReference type="EMBL" id="KKM93123.1"/>
    </source>
</evidence>
<dbReference type="GO" id="GO:0009307">
    <property type="term" value="P:DNA restriction-modification system"/>
    <property type="evidence" value="ECO:0007669"/>
    <property type="project" value="InterPro"/>
</dbReference>
<feature type="domain" description="DNA methylase N-4/N-6" evidence="5">
    <location>
        <begin position="13"/>
        <end position="253"/>
    </location>
</feature>
<evidence type="ECO:0000256" key="2">
    <source>
        <dbReference type="ARBA" id="ARBA00022603"/>
    </source>
</evidence>
<evidence type="ECO:0000256" key="3">
    <source>
        <dbReference type="ARBA" id="ARBA00022679"/>
    </source>
</evidence>
<evidence type="ECO:0000259" key="5">
    <source>
        <dbReference type="Pfam" id="PF01555"/>
    </source>
</evidence>
<dbReference type="GO" id="GO:0032259">
    <property type="term" value="P:methylation"/>
    <property type="evidence" value="ECO:0007669"/>
    <property type="project" value="UniProtKB-KW"/>
</dbReference>
<dbReference type="Pfam" id="PF04471">
    <property type="entry name" value="Mrr_cat"/>
    <property type="match status" value="1"/>
</dbReference>
<organism evidence="7">
    <name type="scientific">marine sediment metagenome</name>
    <dbReference type="NCBI Taxonomy" id="412755"/>
    <lineage>
        <taxon>unclassified sequences</taxon>
        <taxon>metagenomes</taxon>
        <taxon>ecological metagenomes</taxon>
    </lineage>
</organism>
<evidence type="ECO:0000256" key="4">
    <source>
        <dbReference type="ARBA" id="ARBA00022691"/>
    </source>
</evidence>
<dbReference type="Pfam" id="PF01555">
    <property type="entry name" value="N6_N4_Mtase"/>
    <property type="match status" value="1"/>
</dbReference>
<dbReference type="InterPro" id="IPR007560">
    <property type="entry name" value="Restrct_endonuc_IV_Mrr"/>
</dbReference>
<proteinExistence type="inferred from homology"/>
<keyword evidence="4" id="KW-0949">S-adenosyl-L-methionine</keyword>
<dbReference type="Gene3D" id="3.40.1350.10">
    <property type="match status" value="1"/>
</dbReference>
<dbReference type="AlphaFoldDB" id="A0A0F9LI69"/>
<keyword evidence="3" id="KW-0808">Transferase</keyword>
<evidence type="ECO:0008006" key="8">
    <source>
        <dbReference type="Google" id="ProtNLM"/>
    </source>
</evidence>
<name>A0A0F9LI69_9ZZZZ</name>